<evidence type="ECO:0000313" key="1">
    <source>
        <dbReference type="Ensembl" id="ENSGWIP00000022413.1"/>
    </source>
</evidence>
<reference evidence="1" key="3">
    <citation type="submission" date="2025-09" db="UniProtKB">
        <authorList>
            <consortium name="Ensembl"/>
        </authorList>
    </citation>
    <scope>IDENTIFICATION</scope>
</reference>
<protein>
    <submittedName>
        <fullName evidence="1">Uncharacterized protein</fullName>
    </submittedName>
</protein>
<dbReference type="AlphaFoldDB" id="A0A8C5G8F9"/>
<name>A0A8C5G8F9_GOUWI</name>
<evidence type="ECO:0000313" key="2">
    <source>
        <dbReference type="Proteomes" id="UP000694680"/>
    </source>
</evidence>
<dbReference type="Proteomes" id="UP000694680">
    <property type="component" value="Chromosome 16"/>
</dbReference>
<dbReference type="Pfam" id="PF01669">
    <property type="entry name" value="Myelin_MBP"/>
    <property type="match status" value="1"/>
</dbReference>
<dbReference type="GO" id="GO:0019911">
    <property type="term" value="F:structural constituent of myelin sheath"/>
    <property type="evidence" value="ECO:0007669"/>
    <property type="project" value="InterPro"/>
</dbReference>
<accession>A0A8C5G8F9</accession>
<reference evidence="1" key="2">
    <citation type="submission" date="2025-08" db="UniProtKB">
        <authorList>
            <consortium name="Ensembl"/>
        </authorList>
    </citation>
    <scope>IDENTIFICATION</scope>
</reference>
<organism evidence="1 2">
    <name type="scientific">Gouania willdenowi</name>
    <name type="common">Blunt-snouted clingfish</name>
    <name type="synonym">Lepadogaster willdenowi</name>
    <dbReference type="NCBI Taxonomy" id="441366"/>
    <lineage>
        <taxon>Eukaryota</taxon>
        <taxon>Metazoa</taxon>
        <taxon>Chordata</taxon>
        <taxon>Craniata</taxon>
        <taxon>Vertebrata</taxon>
        <taxon>Euteleostomi</taxon>
        <taxon>Actinopterygii</taxon>
        <taxon>Neopterygii</taxon>
        <taxon>Teleostei</taxon>
        <taxon>Neoteleostei</taxon>
        <taxon>Acanthomorphata</taxon>
        <taxon>Ovalentaria</taxon>
        <taxon>Blenniimorphae</taxon>
        <taxon>Blenniiformes</taxon>
        <taxon>Gobiesocoidei</taxon>
        <taxon>Gobiesocidae</taxon>
        <taxon>Gobiesocinae</taxon>
        <taxon>Gouania</taxon>
    </lineage>
</organism>
<dbReference type="InterPro" id="IPR000548">
    <property type="entry name" value="Myelin_BP"/>
</dbReference>
<keyword evidence="2" id="KW-1185">Reference proteome</keyword>
<dbReference type="Ensembl" id="ENSGWIT00000024563.1">
    <property type="protein sequence ID" value="ENSGWIP00000022413.1"/>
    <property type="gene ID" value="ENSGWIG00000012016.1"/>
</dbReference>
<reference evidence="1" key="1">
    <citation type="submission" date="2020-06" db="EMBL/GenBank/DDBJ databases">
        <authorList>
            <consortium name="Wellcome Sanger Institute Data Sharing"/>
        </authorList>
    </citation>
    <scope>NUCLEOTIDE SEQUENCE [LARGE SCALE GENOMIC DNA]</scope>
</reference>
<sequence length="125" mass="13981">LKKRLIRLLITDYSVCFQGAARGALSPASQKASTSSQRKRGTENAVAQFFRTIVSKPLKSKVNSLQWRLLVFHAGEAHFLPTSENVSVYLNVNSKQRTEIFEKPACVFTTSYSLIGSFHCQSKLN</sequence>
<proteinExistence type="predicted"/>